<protein>
    <submittedName>
        <fullName evidence="2">Uncharacterized protein</fullName>
    </submittedName>
</protein>
<sequence length="166" mass="17902">MEPEGKHRNSIIKQRILAVFGLVEIVLRCTLTMNDFQGLMMQLEGSDNGAGSLEAPSSDPESQSWSKSISGPFQQVQIWLGYIVPNSTVSHKQSTMAPSAPAHESGGAGSRRAGQSLYYDVSRDPPRPENSESSPASGGRPLAAVRVLRIRRAYPGQTRSSASSFL</sequence>
<reference evidence="2 3" key="1">
    <citation type="journal article" date="2019" name="Commun. Biol.">
        <title>The bagworm genome reveals a unique fibroin gene that provides high tensile strength.</title>
        <authorList>
            <person name="Kono N."/>
            <person name="Nakamura H."/>
            <person name="Ohtoshi R."/>
            <person name="Tomita M."/>
            <person name="Numata K."/>
            <person name="Arakawa K."/>
        </authorList>
    </citation>
    <scope>NUCLEOTIDE SEQUENCE [LARGE SCALE GENOMIC DNA]</scope>
</reference>
<evidence type="ECO:0000313" key="2">
    <source>
        <dbReference type="EMBL" id="GBP07258.1"/>
    </source>
</evidence>
<accession>A0A4C1T1C3</accession>
<evidence type="ECO:0000313" key="3">
    <source>
        <dbReference type="Proteomes" id="UP000299102"/>
    </source>
</evidence>
<proteinExistence type="predicted"/>
<organism evidence="2 3">
    <name type="scientific">Eumeta variegata</name>
    <name type="common">Bagworm moth</name>
    <name type="synonym">Eumeta japonica</name>
    <dbReference type="NCBI Taxonomy" id="151549"/>
    <lineage>
        <taxon>Eukaryota</taxon>
        <taxon>Metazoa</taxon>
        <taxon>Ecdysozoa</taxon>
        <taxon>Arthropoda</taxon>
        <taxon>Hexapoda</taxon>
        <taxon>Insecta</taxon>
        <taxon>Pterygota</taxon>
        <taxon>Neoptera</taxon>
        <taxon>Endopterygota</taxon>
        <taxon>Lepidoptera</taxon>
        <taxon>Glossata</taxon>
        <taxon>Ditrysia</taxon>
        <taxon>Tineoidea</taxon>
        <taxon>Psychidae</taxon>
        <taxon>Oiketicinae</taxon>
        <taxon>Eumeta</taxon>
    </lineage>
</organism>
<name>A0A4C1T1C3_EUMVA</name>
<gene>
    <name evidence="2" type="ORF">EVAR_92136_1</name>
</gene>
<dbReference type="Proteomes" id="UP000299102">
    <property type="component" value="Unassembled WGS sequence"/>
</dbReference>
<keyword evidence="3" id="KW-1185">Reference proteome</keyword>
<feature type="region of interest" description="Disordered" evidence="1">
    <location>
        <begin position="90"/>
        <end position="142"/>
    </location>
</feature>
<dbReference type="AlphaFoldDB" id="A0A4C1T1C3"/>
<dbReference type="OrthoDB" id="7339153at2759"/>
<dbReference type="EMBL" id="BGZK01000025">
    <property type="protein sequence ID" value="GBP07258.1"/>
    <property type="molecule type" value="Genomic_DNA"/>
</dbReference>
<evidence type="ECO:0000256" key="1">
    <source>
        <dbReference type="SAM" id="MobiDB-lite"/>
    </source>
</evidence>
<feature type="compositionally biased region" description="Polar residues" evidence="1">
    <location>
        <begin position="59"/>
        <end position="69"/>
    </location>
</feature>
<feature type="compositionally biased region" description="Basic and acidic residues" evidence="1">
    <location>
        <begin position="121"/>
        <end position="130"/>
    </location>
</feature>
<comment type="caution">
    <text evidence="2">The sequence shown here is derived from an EMBL/GenBank/DDBJ whole genome shotgun (WGS) entry which is preliminary data.</text>
</comment>
<feature type="region of interest" description="Disordered" evidence="1">
    <location>
        <begin position="47"/>
        <end position="69"/>
    </location>
</feature>